<protein>
    <submittedName>
        <fullName evidence="1">Uncharacterized protein</fullName>
    </submittedName>
</protein>
<evidence type="ECO:0000313" key="1">
    <source>
        <dbReference type="EMBL" id="KAK8070475.1"/>
    </source>
</evidence>
<evidence type="ECO:0000313" key="2">
    <source>
        <dbReference type="Proteomes" id="UP001433268"/>
    </source>
</evidence>
<gene>
    <name evidence="1" type="ORF">PG997_010678</name>
</gene>
<comment type="caution">
    <text evidence="1">The sequence shown here is derived from an EMBL/GenBank/DDBJ whole genome shotgun (WGS) entry which is preliminary data.</text>
</comment>
<organism evidence="1 2">
    <name type="scientific">Apiospora hydei</name>
    <dbReference type="NCBI Taxonomy" id="1337664"/>
    <lineage>
        <taxon>Eukaryota</taxon>
        <taxon>Fungi</taxon>
        <taxon>Dikarya</taxon>
        <taxon>Ascomycota</taxon>
        <taxon>Pezizomycotina</taxon>
        <taxon>Sordariomycetes</taxon>
        <taxon>Xylariomycetidae</taxon>
        <taxon>Amphisphaeriales</taxon>
        <taxon>Apiosporaceae</taxon>
        <taxon>Apiospora</taxon>
    </lineage>
</organism>
<dbReference type="EMBL" id="JAQQWN010000008">
    <property type="protein sequence ID" value="KAK8070475.1"/>
    <property type="molecule type" value="Genomic_DNA"/>
</dbReference>
<dbReference type="RefSeq" id="XP_066664283.1">
    <property type="nucleotide sequence ID" value="XM_066814993.1"/>
</dbReference>
<sequence>MTLPVVPDIPVGKTEPVPKGGAVVLAVGKGAWPELRIGDPVVCVPVPRVTLLPGGMPCPVGPMLPVAFEIGNGAELGSVLVGPPASPLLPVGAIVDIAVVAAEPVPRGLVGFEAPVEFESGNGASDGLLCNGWVGLEPALGPAVGPVEFDMVKGGTAVDPIVPEAVFPTPLEPGTATLEFEIGNGGTVCPAGLLPGALIPDARDVVRLGADGAVVSPDPPVGPALGAVVFDRGNGGFDSEEVLSGVSGTEAPVLNGAVPEIPPVGAIVWPSGPPVVLVIGKGAVENVFPSDNEDVVARTLEFEANVEPPNVAVVFPVGKGGVVGDDPVPGGKLLKAVLEMARPVEVEELNNPDVSVPTGDIVKDPEATAVVPLEDGINGAVPVGAVRTVVLDNGNGGATVEVAISLPLPVALGELTPGAVGLPCPTGPDDGAPEAGLVVEPTTPLAEGETGTVPVGPTVTVVLKVGNGANVIVDSAELGEGTMFDPELAVGPVSDVLLGLVKGNGGDTPDPDSGVVTGSGETEPVNVPAVAVTENVVVVDVYPCPVGPVPAELDVILPAGKGALLVVKDVNPAEFEEEPSLDDVLKEMVGAVCPWAVVAPDEGAAGPVVEFIQLDCDAGKLDDT</sequence>
<name>A0ABR1VJT5_9PEZI</name>
<accession>A0ABR1VJT5</accession>
<dbReference type="GeneID" id="92048053"/>
<reference evidence="1 2" key="1">
    <citation type="submission" date="2023-01" db="EMBL/GenBank/DDBJ databases">
        <title>Analysis of 21 Apiospora genomes using comparative genomics revels a genus with tremendous synthesis potential of carbohydrate active enzymes and secondary metabolites.</title>
        <authorList>
            <person name="Sorensen T."/>
        </authorList>
    </citation>
    <scope>NUCLEOTIDE SEQUENCE [LARGE SCALE GENOMIC DNA]</scope>
    <source>
        <strain evidence="1 2">CBS 114990</strain>
    </source>
</reference>
<keyword evidence="2" id="KW-1185">Reference proteome</keyword>
<dbReference type="Proteomes" id="UP001433268">
    <property type="component" value="Unassembled WGS sequence"/>
</dbReference>
<proteinExistence type="predicted"/>